<feature type="transmembrane region" description="Helical" evidence="7">
    <location>
        <begin position="251"/>
        <end position="273"/>
    </location>
</feature>
<evidence type="ECO:0000256" key="1">
    <source>
        <dbReference type="ARBA" id="ARBA00004141"/>
    </source>
</evidence>
<keyword evidence="9" id="KW-1185">Reference proteome</keyword>
<dbReference type="PANTHER" id="PTHR10361">
    <property type="entry name" value="SODIUM-BILE ACID COTRANSPORTER"/>
    <property type="match status" value="1"/>
</dbReference>
<evidence type="ECO:0000256" key="4">
    <source>
        <dbReference type="ARBA" id="ARBA00022989"/>
    </source>
</evidence>
<accession>A0A5J4YXA3</accession>
<name>A0A5J4YXA3_PORPP</name>
<evidence type="ECO:0000313" key="9">
    <source>
        <dbReference type="Proteomes" id="UP000324585"/>
    </source>
</evidence>
<gene>
    <name evidence="8" type="ORF">FVE85_1930</name>
</gene>
<evidence type="ECO:0000256" key="6">
    <source>
        <dbReference type="SAM" id="MobiDB-lite"/>
    </source>
</evidence>
<dbReference type="OrthoDB" id="203097at2759"/>
<dbReference type="PANTHER" id="PTHR10361:SF28">
    <property type="entry name" value="P3 PROTEIN-RELATED"/>
    <property type="match status" value="1"/>
</dbReference>
<keyword evidence="3 7" id="KW-0812">Transmembrane</keyword>
<keyword evidence="4 7" id="KW-1133">Transmembrane helix</keyword>
<dbReference type="OMA" id="CYEKIKP"/>
<feature type="region of interest" description="Disordered" evidence="6">
    <location>
        <begin position="1"/>
        <end position="21"/>
    </location>
</feature>
<evidence type="ECO:0000256" key="7">
    <source>
        <dbReference type="SAM" id="Phobius"/>
    </source>
</evidence>
<dbReference type="EMBL" id="VRMN01000003">
    <property type="protein sequence ID" value="KAA8495775.1"/>
    <property type="molecule type" value="Genomic_DNA"/>
</dbReference>
<evidence type="ECO:0000313" key="8">
    <source>
        <dbReference type="EMBL" id="KAA8495775.1"/>
    </source>
</evidence>
<comment type="similarity">
    <text evidence="2">Belongs to the bile acid:sodium symporter (BASS) (TC 2.A.28) family.</text>
</comment>
<dbReference type="InterPro" id="IPR004710">
    <property type="entry name" value="Bilac:Na_transpt"/>
</dbReference>
<evidence type="ECO:0000256" key="2">
    <source>
        <dbReference type="ARBA" id="ARBA00006528"/>
    </source>
</evidence>
<feature type="transmembrane region" description="Helical" evidence="7">
    <location>
        <begin position="123"/>
        <end position="143"/>
    </location>
</feature>
<keyword evidence="5 7" id="KW-0472">Membrane</keyword>
<protein>
    <submittedName>
        <fullName evidence="8">Putative sodium/metabolite cotransporter BASS1, chloroplastic</fullName>
    </submittedName>
</protein>
<proteinExistence type="inferred from homology"/>
<dbReference type="InterPro" id="IPR038770">
    <property type="entry name" value="Na+/solute_symporter_sf"/>
</dbReference>
<reference evidence="9" key="1">
    <citation type="journal article" date="2019" name="Nat. Commun.">
        <title>Expansion of phycobilisome linker gene families in mesophilic red algae.</title>
        <authorList>
            <person name="Lee J."/>
            <person name="Kim D."/>
            <person name="Bhattacharya D."/>
            <person name="Yoon H.S."/>
        </authorList>
    </citation>
    <scope>NUCLEOTIDE SEQUENCE [LARGE SCALE GENOMIC DNA]</scope>
    <source>
        <strain evidence="9">CCMP 1328</strain>
    </source>
</reference>
<dbReference type="Gene3D" id="1.20.1530.20">
    <property type="match status" value="1"/>
</dbReference>
<feature type="transmembrane region" description="Helical" evidence="7">
    <location>
        <begin position="150"/>
        <end position="172"/>
    </location>
</feature>
<feature type="transmembrane region" description="Helical" evidence="7">
    <location>
        <begin position="94"/>
        <end position="117"/>
    </location>
</feature>
<dbReference type="GO" id="GO:0016020">
    <property type="term" value="C:membrane"/>
    <property type="evidence" value="ECO:0007669"/>
    <property type="project" value="UniProtKB-SubCell"/>
</dbReference>
<feature type="transmembrane region" description="Helical" evidence="7">
    <location>
        <begin position="64"/>
        <end position="82"/>
    </location>
</feature>
<dbReference type="InterPro" id="IPR002657">
    <property type="entry name" value="BilAc:Na_symport/Acr3"/>
</dbReference>
<dbReference type="Pfam" id="PF01758">
    <property type="entry name" value="SBF"/>
    <property type="match status" value="1"/>
</dbReference>
<evidence type="ECO:0000256" key="5">
    <source>
        <dbReference type="ARBA" id="ARBA00023136"/>
    </source>
</evidence>
<dbReference type="AlphaFoldDB" id="A0A5J4YXA3"/>
<organism evidence="8 9">
    <name type="scientific">Porphyridium purpureum</name>
    <name type="common">Red alga</name>
    <name type="synonym">Porphyridium cruentum</name>
    <dbReference type="NCBI Taxonomy" id="35688"/>
    <lineage>
        <taxon>Eukaryota</taxon>
        <taxon>Rhodophyta</taxon>
        <taxon>Bangiophyceae</taxon>
        <taxon>Porphyridiales</taxon>
        <taxon>Porphyridiaceae</taxon>
        <taxon>Porphyridium</taxon>
    </lineage>
</organism>
<dbReference type="Proteomes" id="UP000324585">
    <property type="component" value="Unassembled WGS sequence"/>
</dbReference>
<sequence>MVRLARQAQQSEGNGDAGSGSPGMWTRLEALVNRVTQMFPLWVLSAAALAVKAPGAFSWFTSDYLMFTLYCIMLGMGLTTDVNDFKEALNQPKLILLGAVAQYTLMPSLGWLIGSVLKLPTALRVGVCLVATAPGGTASNLVCLLGGADVALSIIMTLTTTCMATVMSPYLMKFMVGTIVPVSAIALFKSILMITIAPLVSGALLKRLLPAKAVAASASLVSLGSVVGVTLICGSIVSANAQALLSGAPQLVMALLALHAGGFLLGYTVSRLLGQNERVSRTISIEVGMQNSGLAAALAQKHFAASPETALPAAISATIHSIMGSLLAAGWKYYDSWKSRAARDRE</sequence>
<comment type="subcellular location">
    <subcellularLocation>
        <location evidence="1">Membrane</location>
        <topology evidence="1">Multi-pass membrane protein</topology>
    </subcellularLocation>
</comment>
<feature type="transmembrane region" description="Helical" evidence="7">
    <location>
        <begin position="213"/>
        <end position="239"/>
    </location>
</feature>
<evidence type="ECO:0000256" key="3">
    <source>
        <dbReference type="ARBA" id="ARBA00022692"/>
    </source>
</evidence>
<comment type="caution">
    <text evidence="8">The sequence shown here is derived from an EMBL/GenBank/DDBJ whole genome shotgun (WGS) entry which is preliminary data.</text>
</comment>
<feature type="transmembrane region" description="Helical" evidence="7">
    <location>
        <begin position="178"/>
        <end position="201"/>
    </location>
</feature>